<evidence type="ECO:0000256" key="6">
    <source>
        <dbReference type="ARBA" id="ARBA00023136"/>
    </source>
</evidence>
<proteinExistence type="inferred from homology"/>
<evidence type="ECO:0000313" key="12">
    <source>
        <dbReference type="Proteomes" id="UP000334380"/>
    </source>
</evidence>
<dbReference type="OrthoDB" id="9808638at2"/>
<evidence type="ECO:0000313" key="11">
    <source>
        <dbReference type="EMBL" id="VVD66375.1"/>
    </source>
</evidence>
<sequence length="108" mass="11029">MSWIVLSVAGLLEIAFAFGMKWSAGFSRPWPSVYAAITGLGSIWLLTTSLRSLPVGTAYAVWTGIGAAGTAIVGMIFLGESASVARVVCIALILSGVVGLRITAGAIA</sequence>
<dbReference type="InterPro" id="IPR045324">
    <property type="entry name" value="Small_multidrug_res"/>
</dbReference>
<evidence type="ECO:0000256" key="7">
    <source>
        <dbReference type="ARBA" id="ARBA00038151"/>
    </source>
</evidence>
<evidence type="ECO:0000256" key="5">
    <source>
        <dbReference type="ARBA" id="ARBA00022989"/>
    </source>
</evidence>
<evidence type="ECO:0000256" key="8">
    <source>
        <dbReference type="ARBA" id="ARBA00039168"/>
    </source>
</evidence>
<dbReference type="GO" id="GO:0005886">
    <property type="term" value="C:plasma membrane"/>
    <property type="evidence" value="ECO:0007669"/>
    <property type="project" value="UniProtKB-SubCell"/>
</dbReference>
<dbReference type="GO" id="GO:1990961">
    <property type="term" value="P:xenobiotic detoxification by transmembrane export across the plasma membrane"/>
    <property type="evidence" value="ECO:0007669"/>
    <property type="project" value="UniProtKB-ARBA"/>
</dbReference>
<evidence type="ECO:0000256" key="9">
    <source>
        <dbReference type="RuleBase" id="RU003942"/>
    </source>
</evidence>
<keyword evidence="2" id="KW-0813">Transport</keyword>
<evidence type="ECO:0000256" key="2">
    <source>
        <dbReference type="ARBA" id="ARBA00022448"/>
    </source>
</evidence>
<keyword evidence="3" id="KW-1003">Cell membrane</keyword>
<dbReference type="Pfam" id="PF00893">
    <property type="entry name" value="Multi_Drug_Res"/>
    <property type="match status" value="1"/>
</dbReference>
<keyword evidence="5 10" id="KW-1133">Transmembrane helix</keyword>
<feature type="transmembrane region" description="Helical" evidence="10">
    <location>
        <begin position="57"/>
        <end position="78"/>
    </location>
</feature>
<accession>A0A5E4RTK5</accession>
<feature type="transmembrane region" description="Helical" evidence="10">
    <location>
        <begin position="84"/>
        <end position="104"/>
    </location>
</feature>
<organism evidence="11 12">
    <name type="scientific">Pandoraea terrigena</name>
    <dbReference type="NCBI Taxonomy" id="2508292"/>
    <lineage>
        <taxon>Bacteria</taxon>
        <taxon>Pseudomonadati</taxon>
        <taxon>Pseudomonadota</taxon>
        <taxon>Betaproteobacteria</taxon>
        <taxon>Burkholderiales</taxon>
        <taxon>Burkholderiaceae</taxon>
        <taxon>Pandoraea</taxon>
    </lineage>
</organism>
<dbReference type="FunFam" id="1.10.3730.20:FF:000001">
    <property type="entry name" value="Quaternary ammonium compound resistance transporter SugE"/>
    <property type="match status" value="1"/>
</dbReference>
<name>A0A5E4RTK5_9BURK</name>
<dbReference type="Gene3D" id="1.10.3730.20">
    <property type="match status" value="1"/>
</dbReference>
<keyword evidence="12" id="KW-1185">Reference proteome</keyword>
<comment type="subcellular location">
    <subcellularLocation>
        <location evidence="1 9">Cell membrane</location>
        <topology evidence="1 9">Multi-pass membrane protein</topology>
    </subcellularLocation>
</comment>
<comment type="similarity">
    <text evidence="7">Belongs to the drug/metabolite transporter (DMT) superfamily. Small multidrug resistance (SMR) (TC 2.A.7.1) family. Gdx/SugE subfamily.</text>
</comment>
<dbReference type="PANTHER" id="PTHR30561">
    <property type="entry name" value="SMR FAMILY PROTON-DEPENDENT DRUG EFFLUX TRANSPORTER SUGE"/>
    <property type="match status" value="1"/>
</dbReference>
<dbReference type="RefSeq" id="WP_150611125.1">
    <property type="nucleotide sequence ID" value="NZ_CABPRU010000001.1"/>
</dbReference>
<dbReference type="AlphaFoldDB" id="A0A5E4RTK5"/>
<evidence type="ECO:0000256" key="3">
    <source>
        <dbReference type="ARBA" id="ARBA00022475"/>
    </source>
</evidence>
<dbReference type="InterPro" id="IPR000390">
    <property type="entry name" value="Small_drug/metabolite_transptr"/>
</dbReference>
<dbReference type="EMBL" id="CABPRU010000001">
    <property type="protein sequence ID" value="VVD66375.1"/>
    <property type="molecule type" value="Genomic_DNA"/>
</dbReference>
<keyword evidence="4 9" id="KW-0812">Transmembrane</keyword>
<dbReference type="InterPro" id="IPR037185">
    <property type="entry name" value="EmrE-like"/>
</dbReference>
<dbReference type="SUPFAM" id="SSF103481">
    <property type="entry name" value="Multidrug resistance efflux transporter EmrE"/>
    <property type="match status" value="1"/>
</dbReference>
<reference evidence="11 12" key="1">
    <citation type="submission" date="2019-08" db="EMBL/GenBank/DDBJ databases">
        <authorList>
            <person name="Peeters C."/>
        </authorList>
    </citation>
    <scope>NUCLEOTIDE SEQUENCE [LARGE SCALE GENOMIC DNA]</scope>
    <source>
        <strain evidence="11 12">LMG 31013</strain>
    </source>
</reference>
<evidence type="ECO:0000256" key="4">
    <source>
        <dbReference type="ARBA" id="ARBA00022692"/>
    </source>
</evidence>
<gene>
    <name evidence="11" type="primary">sugE_2</name>
    <name evidence="11" type="ORF">PTE31013_00372</name>
</gene>
<evidence type="ECO:0000256" key="10">
    <source>
        <dbReference type="SAM" id="Phobius"/>
    </source>
</evidence>
<dbReference type="GO" id="GO:0022857">
    <property type="term" value="F:transmembrane transporter activity"/>
    <property type="evidence" value="ECO:0007669"/>
    <property type="project" value="InterPro"/>
</dbReference>
<keyword evidence="6 10" id="KW-0472">Membrane</keyword>
<protein>
    <recommendedName>
        <fullName evidence="8">Guanidinium exporter</fullName>
    </recommendedName>
</protein>
<evidence type="ECO:0000256" key="1">
    <source>
        <dbReference type="ARBA" id="ARBA00004651"/>
    </source>
</evidence>
<dbReference type="PANTHER" id="PTHR30561:SF0">
    <property type="entry name" value="GUANIDINIUM EXPORTER"/>
    <property type="match status" value="1"/>
</dbReference>
<dbReference type="Proteomes" id="UP000334380">
    <property type="component" value="Unassembled WGS sequence"/>
</dbReference>
<feature type="transmembrane region" description="Helical" evidence="10">
    <location>
        <begin position="33"/>
        <end position="50"/>
    </location>
</feature>